<proteinExistence type="predicted"/>
<evidence type="ECO:0000313" key="2">
    <source>
        <dbReference type="Proteomes" id="UP000187651"/>
    </source>
</evidence>
<sequence>MYAIIRQGNGKFYTTMVFGYYDYPKNKWDYKHRYCVVLNEEKNSLILQPMFAEKELASTVIFTDNDESNWKKINDNIMSVFFLPTEELYNWVLDQKVPDDLLQKCIAMDAEYDYNPYPYILNEKDVHDLFWAVGGFHDGMISEIKQTGDVLYVAMTDIWGCNLEMWFEGDIEYDISSRNPELYDPYWGGGTIFFHEDYIYLVDDEYATIENVTNGWCWFKARKMKYHLIPV</sequence>
<accession>A0A1G9YTX7</accession>
<dbReference type="AlphaFoldDB" id="A0A1G9YTX7"/>
<organism evidence="1 2">
    <name type="scientific">Lachnospira pectinoschiza</name>
    <dbReference type="NCBI Taxonomy" id="28052"/>
    <lineage>
        <taxon>Bacteria</taxon>
        <taxon>Bacillati</taxon>
        <taxon>Bacillota</taxon>
        <taxon>Clostridia</taxon>
        <taxon>Lachnospirales</taxon>
        <taxon>Lachnospiraceae</taxon>
        <taxon>Lachnospira</taxon>
    </lineage>
</organism>
<gene>
    <name evidence="1" type="ORF">SAMN05216544_1938</name>
</gene>
<dbReference type="Proteomes" id="UP000187651">
    <property type="component" value="Unassembled WGS sequence"/>
</dbReference>
<name>A0A1G9YTX7_9FIRM</name>
<protein>
    <submittedName>
        <fullName evidence="1">Uncharacterized protein</fullName>
    </submittedName>
</protein>
<evidence type="ECO:0000313" key="1">
    <source>
        <dbReference type="EMBL" id="SDN12649.1"/>
    </source>
</evidence>
<dbReference type="RefSeq" id="WP_083330339.1">
    <property type="nucleotide sequence ID" value="NZ_FNHZ01000006.1"/>
</dbReference>
<reference evidence="2" key="1">
    <citation type="submission" date="2016-10" db="EMBL/GenBank/DDBJ databases">
        <authorList>
            <person name="Varghese N."/>
            <person name="Submissions S."/>
        </authorList>
    </citation>
    <scope>NUCLEOTIDE SEQUENCE [LARGE SCALE GENOMIC DNA]</scope>
    <source>
        <strain evidence="2">M83</strain>
    </source>
</reference>
<dbReference type="EMBL" id="FNHZ01000006">
    <property type="protein sequence ID" value="SDN12649.1"/>
    <property type="molecule type" value="Genomic_DNA"/>
</dbReference>
<dbReference type="OrthoDB" id="2067551at2"/>
<keyword evidence="2" id="KW-1185">Reference proteome</keyword>